<protein>
    <submittedName>
        <fullName evidence="1">Esterase family protein</fullName>
    </submittedName>
</protein>
<dbReference type="SUPFAM" id="SSF53474">
    <property type="entry name" value="alpha/beta-Hydrolases"/>
    <property type="match status" value="1"/>
</dbReference>
<dbReference type="PANTHER" id="PTHR48098:SF1">
    <property type="entry name" value="DIACYLGLYCEROL ACYLTRANSFERASE_MYCOLYLTRANSFERASE AG85A"/>
    <property type="match status" value="1"/>
</dbReference>
<dbReference type="InterPro" id="IPR050583">
    <property type="entry name" value="Mycobacterial_A85_antigen"/>
</dbReference>
<organism evidence="1 2">
    <name type="scientific">Streptococcus mitis</name>
    <dbReference type="NCBI Taxonomy" id="28037"/>
    <lineage>
        <taxon>Bacteria</taxon>
        <taxon>Bacillati</taxon>
        <taxon>Bacillota</taxon>
        <taxon>Bacilli</taxon>
        <taxon>Lactobacillales</taxon>
        <taxon>Streptococcaceae</taxon>
        <taxon>Streptococcus</taxon>
        <taxon>Streptococcus mitis group</taxon>
    </lineage>
</organism>
<evidence type="ECO:0000313" key="1">
    <source>
        <dbReference type="EMBL" id="KEQ45074.1"/>
    </source>
</evidence>
<dbReference type="EMBL" id="JPFY01000013">
    <property type="protein sequence ID" value="KEQ45074.1"/>
    <property type="molecule type" value="Genomic_DNA"/>
</dbReference>
<dbReference type="PANTHER" id="PTHR48098">
    <property type="entry name" value="ENTEROCHELIN ESTERASE-RELATED"/>
    <property type="match status" value="1"/>
</dbReference>
<dbReference type="InterPro" id="IPR000801">
    <property type="entry name" value="Esterase-like"/>
</dbReference>
<dbReference type="Gene3D" id="3.40.50.1820">
    <property type="entry name" value="alpha/beta hydrolase"/>
    <property type="match status" value="1"/>
</dbReference>
<reference evidence="1 2" key="1">
    <citation type="submission" date="2014-05" db="EMBL/GenBank/DDBJ databases">
        <authorList>
            <person name="Daugherty S.C."/>
            <person name="Tallon L.J."/>
            <person name="Sadzewicz L."/>
            <person name="Kilian M."/>
            <person name="Tettelin H."/>
        </authorList>
    </citation>
    <scope>NUCLEOTIDE SEQUENCE [LARGE SCALE GENOMIC DNA]</scope>
    <source>
        <strain evidence="1 2">SK578</strain>
    </source>
</reference>
<sequence length="282" mass="31997">MTFPDLKTIPKHYFKPSDRPGTLEILNYPTFETFSYTTSSPIPIEKEAVIYLPYGYSDQQKYPVVYLSHGGWSNERTTMGSPHSPNAFKHIVDHAIANGEIAPVIIVNLTYNNISPQDSSDFGLAVQLTSRYYRELTNDLIPAVESNYSTYAASTSPADLIASRQFRAFSGFSMGSVNTWRTFENALDYFYYFNPMSGNVGTPAKEFANIVKEKQKDFFIYAASGTDDFAYTAFKKQVLSLARKVPSIFKMEENVIFRERQGGRHDYQAVCDYTYNALVNIF</sequence>
<dbReference type="GO" id="GO:0016747">
    <property type="term" value="F:acyltransferase activity, transferring groups other than amino-acyl groups"/>
    <property type="evidence" value="ECO:0007669"/>
    <property type="project" value="TreeGrafter"/>
</dbReference>
<dbReference type="Pfam" id="PF00756">
    <property type="entry name" value="Esterase"/>
    <property type="match status" value="1"/>
</dbReference>
<dbReference type="InterPro" id="IPR029058">
    <property type="entry name" value="AB_hydrolase_fold"/>
</dbReference>
<accession>A0A081QQ51</accession>
<gene>
    <name evidence="1" type="ORF">SK578_1171</name>
</gene>
<comment type="caution">
    <text evidence="1">The sequence shown here is derived from an EMBL/GenBank/DDBJ whole genome shotgun (WGS) entry which is preliminary data.</text>
</comment>
<name>A0A081QQ51_STRMT</name>
<dbReference type="AlphaFoldDB" id="A0A081QQ51"/>
<dbReference type="Proteomes" id="UP000028089">
    <property type="component" value="Unassembled WGS sequence"/>
</dbReference>
<dbReference type="RefSeq" id="WP_050491244.1">
    <property type="nucleotide sequence ID" value="NZ_JPFY01000013.1"/>
</dbReference>
<evidence type="ECO:0000313" key="2">
    <source>
        <dbReference type="Proteomes" id="UP000028089"/>
    </source>
</evidence>
<dbReference type="PATRIC" id="fig|28037.93.peg.1125"/>
<proteinExistence type="predicted"/>